<evidence type="ECO:0000256" key="5">
    <source>
        <dbReference type="SAM" id="MobiDB-lite"/>
    </source>
</evidence>
<evidence type="ECO:0000256" key="1">
    <source>
        <dbReference type="ARBA" id="ARBA00004123"/>
    </source>
</evidence>
<keyword evidence="3" id="KW-0507">mRNA processing</keyword>
<evidence type="ECO:0000259" key="6">
    <source>
        <dbReference type="Pfam" id="PF05182"/>
    </source>
</evidence>
<reference evidence="7" key="1">
    <citation type="submission" date="2024-03" db="EMBL/GenBank/DDBJ databases">
        <title>WGS assembly of Saponaria officinalis var. Norfolk2.</title>
        <authorList>
            <person name="Jenkins J."/>
            <person name="Shu S."/>
            <person name="Grimwood J."/>
            <person name="Barry K."/>
            <person name="Goodstein D."/>
            <person name="Schmutz J."/>
            <person name="Leebens-Mack J."/>
            <person name="Osbourn A."/>
        </authorList>
    </citation>
    <scope>NUCLEOTIDE SEQUENCE [LARGE SCALE GENOMIC DNA]</scope>
    <source>
        <strain evidence="7">JIC</strain>
    </source>
</reference>
<feature type="region of interest" description="Disordered" evidence="5">
    <location>
        <begin position="735"/>
        <end position="771"/>
    </location>
</feature>
<dbReference type="PANTHER" id="PTHR36884:SF4">
    <property type="entry name" value="FIP1[III]-LIKE PROTEIN"/>
    <property type="match status" value="1"/>
</dbReference>
<dbReference type="GO" id="GO:0006397">
    <property type="term" value="P:mRNA processing"/>
    <property type="evidence" value="ECO:0007669"/>
    <property type="project" value="UniProtKB-KW"/>
</dbReference>
<evidence type="ECO:0000313" key="8">
    <source>
        <dbReference type="Proteomes" id="UP001443914"/>
    </source>
</evidence>
<evidence type="ECO:0000256" key="3">
    <source>
        <dbReference type="ARBA" id="ARBA00022664"/>
    </source>
</evidence>
<keyword evidence="4" id="KW-0539">Nucleus</keyword>
<feature type="compositionally biased region" description="Basic and acidic residues" evidence="5">
    <location>
        <begin position="1034"/>
        <end position="1049"/>
    </location>
</feature>
<feature type="compositionally biased region" description="Basic and acidic residues" evidence="5">
    <location>
        <begin position="543"/>
        <end position="555"/>
    </location>
</feature>
<gene>
    <name evidence="7" type="ORF">RND81_14G092900</name>
</gene>
<feature type="compositionally biased region" description="Basic and acidic residues" evidence="5">
    <location>
        <begin position="759"/>
        <end position="771"/>
    </location>
</feature>
<dbReference type="Pfam" id="PF05182">
    <property type="entry name" value="Fip1"/>
    <property type="match status" value="1"/>
</dbReference>
<dbReference type="Proteomes" id="UP001443914">
    <property type="component" value="Unassembled WGS sequence"/>
</dbReference>
<protein>
    <recommendedName>
        <fullName evidence="6">Pre-mRNA polyadenylation factor Fip1 domain-containing protein</fullName>
    </recommendedName>
</protein>
<feature type="region of interest" description="Disordered" evidence="5">
    <location>
        <begin position="431"/>
        <end position="457"/>
    </location>
</feature>
<feature type="compositionally biased region" description="Polar residues" evidence="5">
    <location>
        <begin position="437"/>
        <end position="449"/>
    </location>
</feature>
<dbReference type="AlphaFoldDB" id="A0AAW1GKZ9"/>
<evidence type="ECO:0000256" key="4">
    <source>
        <dbReference type="ARBA" id="ARBA00023242"/>
    </source>
</evidence>
<accession>A0AAW1GKZ9</accession>
<keyword evidence="8" id="KW-1185">Reference proteome</keyword>
<feature type="compositionally biased region" description="Basic and acidic residues" evidence="5">
    <location>
        <begin position="504"/>
        <end position="518"/>
    </location>
</feature>
<dbReference type="EMBL" id="JBDFQZ010000014">
    <property type="protein sequence ID" value="KAK9665135.1"/>
    <property type="molecule type" value="Genomic_DNA"/>
</dbReference>
<comment type="subcellular location">
    <subcellularLocation>
        <location evidence="1">Nucleus</location>
    </subcellularLocation>
</comment>
<name>A0AAW1GKZ9_SAPOF</name>
<organism evidence="7 8">
    <name type="scientific">Saponaria officinalis</name>
    <name type="common">Common soapwort</name>
    <name type="synonym">Lychnis saponaria</name>
    <dbReference type="NCBI Taxonomy" id="3572"/>
    <lineage>
        <taxon>Eukaryota</taxon>
        <taxon>Viridiplantae</taxon>
        <taxon>Streptophyta</taxon>
        <taxon>Embryophyta</taxon>
        <taxon>Tracheophyta</taxon>
        <taxon>Spermatophyta</taxon>
        <taxon>Magnoliopsida</taxon>
        <taxon>eudicotyledons</taxon>
        <taxon>Gunneridae</taxon>
        <taxon>Pentapetalae</taxon>
        <taxon>Caryophyllales</taxon>
        <taxon>Caryophyllaceae</taxon>
        <taxon>Caryophylleae</taxon>
        <taxon>Saponaria</taxon>
    </lineage>
</organism>
<evidence type="ECO:0000313" key="7">
    <source>
        <dbReference type="EMBL" id="KAK9665135.1"/>
    </source>
</evidence>
<dbReference type="InterPro" id="IPR007854">
    <property type="entry name" value="Fip1_dom"/>
</dbReference>
<dbReference type="InterPro" id="IPR044976">
    <property type="entry name" value="FIPS5/FIPS3-like"/>
</dbReference>
<sequence>MMNDVDDDFGELYADVEIPAVSDIKFAPQFDQSHINSSNKKQIDCANIDYGSDDSSDEQRLRKNADKLGGEEMIESSLGICNVGTKSVSEDEDDDEEDDFVVVVNDDEEVRENVEVNVVSEANLLGNGSGNGCGEEVIGDLTKSNGCNSQYKYIRRFGSVSMGTQRATRSRIVNTEDIQQKSNCGRFEPTYAGSTVHSFSDQGNGFWLPRYRTIFDVDINTLEQKPWTHSGANMTDYFNFGFDEDSWRSYCQSLDQIRRQSFTLTRNQGYENLRSNLAGPTKELIYEEFAERDSNASGQRRISSQELCLATRLSNRHIGQAIRVEDSNTERQPSMDSKPPRICDSDAVIEITLQEEPSDSLKEPDDKHETNFEISEKGCEQGNLVLETQLSEDQKANELRQFSAEENACSPTSYLRRSYDSATVSNCQHEKSCAQIEPQNSESETQNSGKVDAFSRENQRAEDIVKENANSDRDSTATNPCVAGLDLLSDDDHIQSSETSYYSHSEELNNDCHNDSRKTRITRTSSPDSIVDRRQGVGVDYHCSSDGKMDDSERKGRCHKYRSRVRSSSGECLRSSKRNFWRYSEMKSHIRGDNGYSIDTPKHVHASGHSRFLHRDEELRHASNFINEDEPSYKEKAYLFKCYDTRFVENQFHAECKEDSHRQDYRGFGDGILLNMRGRWDEDQLYSDRTRRTRGDMGHRDQNLEEREFLYRKRKHLLQNEPHSTLKYCASNKTNRQSKYRDYHDDRQNKRSKRFPSVEYRHSDMSDKYEESPLNDWEREYMDSEMEHQRHLQDFGREARTFDRGDDFFERPSSDLNYPWFIEEDHENHNERAFSSIHDYHDEQPVHAERWHYSSLSRDDADVHQTCDRYERNSRYLSAKKSRDVRRPIYNRDAYDREDTWTYFDQDDHFENRRYIFQSEGMDWQDDALLESNIYNGVNDMLDSVNGIRRCKLRGAKNGLVSNDMIIHTQGMKDEYGVIGAGGKSYNKTTKIPTRATDEHTGLRCRNPVGLRKFGGKKSCGNASKPGSAPNNDARLHAGSFEKHPKEQRVPGASFSEKSMTNEALKVEDSQAKSPTITHCDLEEGQIPTEDVKTKKFDSAGFVQKDSLKGQMTQSQKSVNQHGSCAYDESRILATMAKMEKRRERFKEPILMKKDGDSDPNLQIEKLAETVEIKRQRPTRKRQWGGT</sequence>
<feature type="domain" description="Pre-mRNA polyadenylation factor Fip1" evidence="6">
    <location>
        <begin position="216"/>
        <end position="258"/>
    </location>
</feature>
<dbReference type="PANTHER" id="PTHR36884">
    <property type="entry name" value="FIP1[III]-LIKE PROTEIN"/>
    <property type="match status" value="1"/>
</dbReference>
<feature type="region of interest" description="Disordered" evidence="5">
    <location>
        <begin position="496"/>
        <end position="555"/>
    </location>
</feature>
<evidence type="ECO:0000256" key="2">
    <source>
        <dbReference type="ARBA" id="ARBA00007459"/>
    </source>
</evidence>
<feature type="compositionally biased region" description="Basic and acidic residues" evidence="5">
    <location>
        <begin position="739"/>
        <end position="749"/>
    </location>
</feature>
<comment type="caution">
    <text evidence="7">The sequence shown here is derived from an EMBL/GenBank/DDBJ whole genome shotgun (WGS) entry which is preliminary data.</text>
</comment>
<dbReference type="GO" id="GO:0005634">
    <property type="term" value="C:nucleus"/>
    <property type="evidence" value="ECO:0007669"/>
    <property type="project" value="UniProtKB-SubCell"/>
</dbReference>
<comment type="similarity">
    <text evidence="2">Belongs to the FIP1 family.</text>
</comment>
<feature type="region of interest" description="Disordered" evidence="5">
    <location>
        <begin position="1016"/>
        <end position="1058"/>
    </location>
</feature>
<proteinExistence type="inferred from homology"/>